<name>A0A518C557_9BACT</name>
<dbReference type="KEGG" id="bvo:Pan97_25660"/>
<reference evidence="3" key="2">
    <citation type="journal article" date="2020" name="Antonie Van Leeuwenhoek">
        <title>Description of the novel planctomycetal genus Bremerella, containing Bremerella volcania sp. nov., isolated from an active volcanic site, and reclassification of Blastopirellula cremea as Bremerella cremea comb. nov.</title>
        <authorList>
            <person name="Rensink S."/>
            <person name="Wiegand S."/>
            <person name="Kallscheuer N."/>
            <person name="Rast P."/>
            <person name="Peeters S.H."/>
            <person name="Heuer A."/>
            <person name="Boedeker C."/>
            <person name="Jetten M.S.M."/>
            <person name="Rohde M."/>
            <person name="Jogler M."/>
            <person name="Jogler C."/>
        </authorList>
    </citation>
    <scope>NUCLEOTIDE SEQUENCE</scope>
    <source>
        <strain evidence="3">Pan97</strain>
    </source>
</reference>
<dbReference type="EMBL" id="CP036289">
    <property type="protein sequence ID" value="QDU76309.1"/>
    <property type="molecule type" value="Genomic_DNA"/>
</dbReference>
<dbReference type="KEGG" id="bvo:Pan97_13530"/>
<feature type="domain" description="Transposase IS116/IS110/IS902 C-terminal" evidence="2">
    <location>
        <begin position="185"/>
        <end position="268"/>
    </location>
</feature>
<dbReference type="KEGG" id="bvo:Pan97_14840"/>
<dbReference type="GO" id="GO:0004803">
    <property type="term" value="F:transposase activity"/>
    <property type="evidence" value="ECO:0007669"/>
    <property type="project" value="InterPro"/>
</dbReference>
<evidence type="ECO:0000259" key="2">
    <source>
        <dbReference type="Pfam" id="PF02371"/>
    </source>
</evidence>
<dbReference type="Pfam" id="PF02371">
    <property type="entry name" value="Transposase_20"/>
    <property type="match status" value="1"/>
</dbReference>
<dbReference type="PANTHER" id="PTHR33055">
    <property type="entry name" value="TRANSPOSASE FOR INSERTION SEQUENCE ELEMENT IS1111A"/>
    <property type="match status" value="1"/>
</dbReference>
<dbReference type="InterPro" id="IPR003346">
    <property type="entry name" value="Transposase_20"/>
</dbReference>
<keyword evidence="7" id="KW-1185">Reference proteome</keyword>
<accession>A0A518C557</accession>
<dbReference type="Pfam" id="PF01548">
    <property type="entry name" value="DEDD_Tnp_IS110"/>
    <property type="match status" value="1"/>
</dbReference>
<protein>
    <submittedName>
        <fullName evidence="3">Transposase</fullName>
    </submittedName>
</protein>
<dbReference type="GO" id="GO:0006313">
    <property type="term" value="P:DNA transposition"/>
    <property type="evidence" value="ECO:0007669"/>
    <property type="project" value="InterPro"/>
</dbReference>
<organism evidence="3 7">
    <name type="scientific">Bremerella volcania</name>
    <dbReference type="NCBI Taxonomy" id="2527984"/>
    <lineage>
        <taxon>Bacteria</taxon>
        <taxon>Pseudomonadati</taxon>
        <taxon>Planctomycetota</taxon>
        <taxon>Planctomycetia</taxon>
        <taxon>Pirellulales</taxon>
        <taxon>Pirellulaceae</taxon>
        <taxon>Bremerella</taxon>
    </lineage>
</organism>
<evidence type="ECO:0000313" key="5">
    <source>
        <dbReference type="EMBL" id="QDU75533.1"/>
    </source>
</evidence>
<evidence type="ECO:0000313" key="6">
    <source>
        <dbReference type="EMBL" id="QDU76309.1"/>
    </source>
</evidence>
<evidence type="ECO:0000259" key="1">
    <source>
        <dbReference type="Pfam" id="PF01548"/>
    </source>
</evidence>
<dbReference type="RefSeq" id="WP_144971316.1">
    <property type="nucleotide sequence ID" value="NZ_CP036289.1"/>
</dbReference>
<dbReference type="AlphaFoldDB" id="A0A518C557"/>
<dbReference type="InterPro" id="IPR002525">
    <property type="entry name" value="Transp_IS110-like_N"/>
</dbReference>
<dbReference type="NCBIfam" id="NF033542">
    <property type="entry name" value="transpos_IS110"/>
    <property type="match status" value="1"/>
</dbReference>
<proteinExistence type="predicted"/>
<dbReference type="Proteomes" id="UP000318626">
    <property type="component" value="Chromosome"/>
</dbReference>
<dbReference type="EMBL" id="CP036289">
    <property type="protein sequence ID" value="QDU74346.1"/>
    <property type="molecule type" value="Genomic_DNA"/>
</dbReference>
<dbReference type="PANTHER" id="PTHR33055:SF13">
    <property type="entry name" value="TRANSPOSASE"/>
    <property type="match status" value="1"/>
</dbReference>
<gene>
    <name evidence="3" type="ORF">Pan97_13530</name>
    <name evidence="4" type="ORF">Pan97_14840</name>
    <name evidence="5" type="ORF">Pan97_25660</name>
    <name evidence="6" type="ORF">Pan97_33560</name>
</gene>
<reference evidence="7" key="1">
    <citation type="submission" date="2019-02" db="EMBL/GenBank/DDBJ databases">
        <title>Deep-cultivation of Planctomycetes and their phenomic and genomic characterization uncovers novel biology.</title>
        <authorList>
            <person name="Wiegand S."/>
            <person name="Jogler M."/>
            <person name="Boedeker C."/>
            <person name="Pinto D."/>
            <person name="Vollmers J."/>
            <person name="Rivas-Marin E."/>
            <person name="Kohn T."/>
            <person name="Peeters S.H."/>
            <person name="Heuer A."/>
            <person name="Rast P."/>
            <person name="Oberbeckmann S."/>
            <person name="Bunk B."/>
            <person name="Jeske O."/>
            <person name="Meyerdierks A."/>
            <person name="Storesund J.E."/>
            <person name="Kallscheuer N."/>
            <person name="Luecker S."/>
            <person name="Lage O.M."/>
            <person name="Pohl T."/>
            <person name="Merkel B.J."/>
            <person name="Hornburger P."/>
            <person name="Mueller R.-W."/>
            <person name="Bruemmer F."/>
            <person name="Labrenz M."/>
            <person name="Spormann A.M."/>
            <person name="Op den Camp H."/>
            <person name="Overmann J."/>
            <person name="Amann R."/>
            <person name="Jetten M.S.M."/>
            <person name="Mascher T."/>
            <person name="Medema M.H."/>
            <person name="Devos D.P."/>
            <person name="Kaster A.-K."/>
            <person name="Ovreas L."/>
            <person name="Rohde M."/>
            <person name="Galperin M.Y."/>
            <person name="Jogler C."/>
        </authorList>
    </citation>
    <scope>NUCLEOTIDE SEQUENCE [LARGE SCALE GENOMIC DNA]</scope>
    <source>
        <strain evidence="7">Pan97</strain>
    </source>
</reference>
<sequence>MFIGIDVSKDKLDVAIGDAVRQWPNTPEGHQQIVQELKSLSIDGVVLEGTGGYEKAIVGELGAALLPVAVVNPRQVRNYARATGKLAKTDEIDACILAEFGQAVRLTFRPIPSKEQLRLQQQIARRRQLIGMLTAEKNRLQQSDDKLVQRSIKAVIRTLQSQLDQLDGDLQQTIQQTPVWRTKDDLLKSVPGIGPHTSLSLLAELPELGSCSRHQIAALAGVAPINRDSGKFRGVRTTWGGRTTVRSALYMATLSAIRHNPKIKPYYRRLRDAGKRAKVAIVACMRKLLCILNAMLREQKTWQTTPQTA</sequence>
<evidence type="ECO:0000313" key="4">
    <source>
        <dbReference type="EMBL" id="QDU74476.1"/>
    </source>
</evidence>
<feature type="domain" description="Transposase IS110-like N-terminal" evidence="1">
    <location>
        <begin position="3"/>
        <end position="142"/>
    </location>
</feature>
<dbReference type="OrthoDB" id="263899at2"/>
<dbReference type="GO" id="GO:0003677">
    <property type="term" value="F:DNA binding"/>
    <property type="evidence" value="ECO:0007669"/>
    <property type="project" value="InterPro"/>
</dbReference>
<dbReference type="KEGG" id="bvo:Pan97_33560"/>
<dbReference type="InterPro" id="IPR047650">
    <property type="entry name" value="Transpos_IS110"/>
</dbReference>
<evidence type="ECO:0000313" key="7">
    <source>
        <dbReference type="Proteomes" id="UP000318626"/>
    </source>
</evidence>
<dbReference type="EMBL" id="CP036289">
    <property type="protein sequence ID" value="QDU74476.1"/>
    <property type="molecule type" value="Genomic_DNA"/>
</dbReference>
<dbReference type="EMBL" id="CP036289">
    <property type="protein sequence ID" value="QDU75533.1"/>
    <property type="molecule type" value="Genomic_DNA"/>
</dbReference>
<evidence type="ECO:0000313" key="3">
    <source>
        <dbReference type="EMBL" id="QDU74346.1"/>
    </source>
</evidence>